<dbReference type="InterPro" id="IPR040452">
    <property type="entry name" value="SfsA_C"/>
</dbReference>
<dbReference type="Pfam" id="PF17746">
    <property type="entry name" value="SfsA_N"/>
    <property type="match status" value="1"/>
</dbReference>
<dbReference type="InterPro" id="IPR005224">
    <property type="entry name" value="SfsA"/>
</dbReference>
<name>A0ABU9VUE9_9CLOT</name>
<organism evidence="4 5">
    <name type="scientific">Anoxynatronum sibiricum</name>
    <dbReference type="NCBI Taxonomy" id="210623"/>
    <lineage>
        <taxon>Bacteria</taxon>
        <taxon>Bacillati</taxon>
        <taxon>Bacillota</taxon>
        <taxon>Clostridia</taxon>
        <taxon>Eubacteriales</taxon>
        <taxon>Clostridiaceae</taxon>
        <taxon>Anoxynatronum</taxon>
    </lineage>
</organism>
<comment type="caution">
    <text evidence="4">The sequence shown here is derived from an EMBL/GenBank/DDBJ whole genome shotgun (WGS) entry which is preliminary data.</text>
</comment>
<dbReference type="Proteomes" id="UP001407405">
    <property type="component" value="Unassembled WGS sequence"/>
</dbReference>
<feature type="domain" description="SfsA N-terminal OB" evidence="3">
    <location>
        <begin position="13"/>
        <end position="77"/>
    </location>
</feature>
<gene>
    <name evidence="1" type="primary">sfsA</name>
    <name evidence="4" type="ORF">AAIG11_09505</name>
</gene>
<evidence type="ECO:0000256" key="1">
    <source>
        <dbReference type="HAMAP-Rule" id="MF_00095"/>
    </source>
</evidence>
<keyword evidence="5" id="KW-1185">Reference proteome</keyword>
<dbReference type="Pfam" id="PF03749">
    <property type="entry name" value="SfsA"/>
    <property type="match status" value="1"/>
</dbReference>
<dbReference type="InterPro" id="IPR041465">
    <property type="entry name" value="SfsA_N"/>
</dbReference>
<dbReference type="PANTHER" id="PTHR30545">
    <property type="entry name" value="SUGAR FERMENTATION STIMULATION PROTEIN A"/>
    <property type="match status" value="1"/>
</dbReference>
<dbReference type="EMBL" id="JBCITM010000008">
    <property type="protein sequence ID" value="MEN1760709.1"/>
    <property type="molecule type" value="Genomic_DNA"/>
</dbReference>
<dbReference type="HAMAP" id="MF_00095">
    <property type="entry name" value="SfsA"/>
    <property type="match status" value="1"/>
</dbReference>
<feature type="domain" description="Sugar fermentation stimulation protein C-terminal" evidence="2">
    <location>
        <begin position="107"/>
        <end position="247"/>
    </location>
</feature>
<accession>A0ABU9VUE9</accession>
<sequence length="268" mass="29404">MKYMNPVVPATFLKRPNRFVAHVILADDVAGKEEVVHVKNTGRCRELLVPGARVYLEDCRSHPGRKTRYSLIAVEKDIADGQKEHISANNESDSAEKKTMLVNMDSQAPNAVVAEGILAGKLPLMTSVTSLRREVTFGNSRFDMRVEGINEKGEPTTAFVEVKGVTLEQGGVSAFPDAPTIRGRRHLLELAEAVAQGYQGVVVFLMQMKGPRLFVPHWERDPAFAAALVQVQQAGVQVLVYDSLVTPATMELGGILPIDLNQRTFVQA</sequence>
<dbReference type="Gene3D" id="2.40.50.580">
    <property type="match status" value="1"/>
</dbReference>
<dbReference type="PANTHER" id="PTHR30545:SF2">
    <property type="entry name" value="SUGAR FERMENTATION STIMULATION PROTEIN A"/>
    <property type="match status" value="1"/>
</dbReference>
<proteinExistence type="inferred from homology"/>
<dbReference type="RefSeq" id="WP_343186028.1">
    <property type="nucleotide sequence ID" value="NZ_JBCITM010000008.1"/>
</dbReference>
<evidence type="ECO:0000313" key="5">
    <source>
        <dbReference type="Proteomes" id="UP001407405"/>
    </source>
</evidence>
<reference evidence="4 5" key="1">
    <citation type="submission" date="2024-04" db="EMBL/GenBank/DDBJ databases">
        <title>Genome sequencing and metabolic network reconstruction of aminoacids and betaine degradation by Anoxynatronum sibiricum.</title>
        <authorList>
            <person name="Detkova E.N."/>
            <person name="Boltjanskaja Y.V."/>
            <person name="Mardanov A.V."/>
            <person name="Kevbrin V."/>
        </authorList>
    </citation>
    <scope>NUCLEOTIDE SEQUENCE [LARGE SCALE GENOMIC DNA]</scope>
    <source>
        <strain evidence="4 5">Z-7981</strain>
    </source>
</reference>
<evidence type="ECO:0000259" key="3">
    <source>
        <dbReference type="Pfam" id="PF17746"/>
    </source>
</evidence>
<protein>
    <recommendedName>
        <fullName evidence="1">Sugar fermentation stimulation protein homolog</fullName>
    </recommendedName>
</protein>
<comment type="similarity">
    <text evidence="1">Belongs to the SfsA family.</text>
</comment>
<dbReference type="CDD" id="cd22359">
    <property type="entry name" value="SfsA-like_bacterial"/>
    <property type="match status" value="1"/>
</dbReference>
<evidence type="ECO:0000313" key="4">
    <source>
        <dbReference type="EMBL" id="MEN1760709.1"/>
    </source>
</evidence>
<evidence type="ECO:0000259" key="2">
    <source>
        <dbReference type="Pfam" id="PF03749"/>
    </source>
</evidence>
<dbReference type="Gene3D" id="3.40.1350.60">
    <property type="match status" value="1"/>
</dbReference>